<reference evidence="7" key="1">
    <citation type="submission" date="2014-09" db="EMBL/GenBank/DDBJ databases">
        <authorList>
            <person name="Sharma Rahul"/>
            <person name="Thines Marco"/>
        </authorList>
    </citation>
    <scope>NUCLEOTIDE SEQUENCE [LARGE SCALE GENOMIC DNA]</scope>
</reference>
<dbReference type="GeneID" id="36404394"/>
<dbReference type="SUPFAM" id="SSF49879">
    <property type="entry name" value="SMAD/FHA domain"/>
    <property type="match status" value="1"/>
</dbReference>
<feature type="compositionally biased region" description="Acidic residues" evidence="4">
    <location>
        <begin position="600"/>
        <end position="612"/>
    </location>
</feature>
<feature type="coiled-coil region" evidence="3">
    <location>
        <begin position="268"/>
        <end position="295"/>
    </location>
</feature>
<feature type="domain" description="FHA" evidence="5">
    <location>
        <begin position="31"/>
        <end position="86"/>
    </location>
</feature>
<dbReference type="GO" id="GO:0005634">
    <property type="term" value="C:nucleus"/>
    <property type="evidence" value="ECO:0007669"/>
    <property type="project" value="UniProtKB-SubCell"/>
</dbReference>
<evidence type="ECO:0000313" key="6">
    <source>
        <dbReference type="EMBL" id="CEG39289.1"/>
    </source>
</evidence>
<dbReference type="PROSITE" id="PS50006">
    <property type="entry name" value="FHA_DOMAIN"/>
    <property type="match status" value="1"/>
</dbReference>
<dbReference type="STRING" id="4781.A0A0P1AF34"/>
<dbReference type="AlphaFoldDB" id="A0A0P1AF34"/>
<feature type="region of interest" description="Disordered" evidence="4">
    <location>
        <begin position="595"/>
        <end position="622"/>
    </location>
</feature>
<dbReference type="SMART" id="SM00240">
    <property type="entry name" value="FHA"/>
    <property type="match status" value="1"/>
</dbReference>
<evidence type="ECO:0000256" key="1">
    <source>
        <dbReference type="ARBA" id="ARBA00004123"/>
    </source>
</evidence>
<feature type="region of interest" description="Disordered" evidence="4">
    <location>
        <begin position="393"/>
        <end position="412"/>
    </location>
</feature>
<protein>
    <submittedName>
        <fullName evidence="6">SMAD/FHA domain</fullName>
    </submittedName>
</protein>
<comment type="subcellular location">
    <subcellularLocation>
        <location evidence="1">Nucleus</location>
    </subcellularLocation>
</comment>
<dbReference type="Gene3D" id="2.60.200.20">
    <property type="match status" value="1"/>
</dbReference>
<dbReference type="OMA" id="WSESHTI"/>
<dbReference type="OrthoDB" id="21204at2759"/>
<evidence type="ECO:0000256" key="3">
    <source>
        <dbReference type="SAM" id="Coils"/>
    </source>
</evidence>
<proteinExistence type="predicted"/>
<dbReference type="InterPro" id="IPR000253">
    <property type="entry name" value="FHA_dom"/>
</dbReference>
<dbReference type="EMBL" id="CCYD01000409">
    <property type="protein sequence ID" value="CEG39289.1"/>
    <property type="molecule type" value="Genomic_DNA"/>
</dbReference>
<keyword evidence="7" id="KW-1185">Reference proteome</keyword>
<evidence type="ECO:0000259" key="5">
    <source>
        <dbReference type="PROSITE" id="PS50006"/>
    </source>
</evidence>
<evidence type="ECO:0000256" key="4">
    <source>
        <dbReference type="SAM" id="MobiDB-lite"/>
    </source>
</evidence>
<dbReference type="Proteomes" id="UP000054928">
    <property type="component" value="Unassembled WGS sequence"/>
</dbReference>
<keyword evidence="2" id="KW-0539">Nucleus</keyword>
<feature type="coiled-coil region" evidence="3">
    <location>
        <begin position="356"/>
        <end position="393"/>
    </location>
</feature>
<accession>A0A0P1AF34</accession>
<dbReference type="RefSeq" id="XP_024575658.1">
    <property type="nucleotide sequence ID" value="XM_024724820.1"/>
</dbReference>
<evidence type="ECO:0000313" key="7">
    <source>
        <dbReference type="Proteomes" id="UP000054928"/>
    </source>
</evidence>
<dbReference type="Pfam" id="PF00498">
    <property type="entry name" value="FHA"/>
    <property type="match status" value="1"/>
</dbReference>
<dbReference type="InterPro" id="IPR008984">
    <property type="entry name" value="SMAD_FHA_dom_sf"/>
</dbReference>
<name>A0A0P1AF34_PLAHL</name>
<dbReference type="PANTHER" id="PTHR15464:SF1">
    <property type="entry name" value="TRANSCRIPTION FACTOR 19"/>
    <property type="match status" value="1"/>
</dbReference>
<keyword evidence="3" id="KW-0175">Coiled coil</keyword>
<feature type="compositionally biased region" description="Basic and acidic residues" evidence="4">
    <location>
        <begin position="393"/>
        <end position="403"/>
    </location>
</feature>
<evidence type="ECO:0000256" key="2">
    <source>
        <dbReference type="ARBA" id="ARBA00023242"/>
    </source>
</evidence>
<dbReference type="InterPro" id="IPR042803">
    <property type="entry name" value="TCF19"/>
</dbReference>
<dbReference type="PANTHER" id="PTHR15464">
    <property type="entry name" value="TRANSCRIPTION FACTOR 19"/>
    <property type="match status" value="1"/>
</dbReference>
<sequence length="656" mass="72689">MELAEPWGRFTLVSKDVADDNDHIYFRNEVTTIGRNKRRCDFVIEKLFISSVHCVVKLDGTGVNGKRIVIIEDNSRNGIWVNADRVGKGASVTLDSGYTIHFTKPGSTPAGVTPMAYKFEFLNFHDSRLPRRKEIGVREDMIDMTTAAEEVFEATQLTTPLDLPSSLGKKRKREEEISVHANVAMQKLDSKSKEKDTQTRTIQTELETAINHTATIGQEREQSMQAKVDKIVQENLDLMSRLEAATTANLQLKTELTAKDNNIAIRIKEAVEKSMKDLQGENQGLREEIVVINEAIEARIIEAVNKRVAADEEIKANDFDIKLAEAIMKYKKKVEAENFEQQREVSDKMLAYVNENEKLLAMLRSKNEKLIEYKDQISRLKEKVNQLEKMNDNNRTGKHEEKNGNTFSFKNEINGGAIHTKTDATRDGNLEIVGLETSAEHIVIAPESKTSESMIATGAGKPTCGASYNERHGAQTALVPLCKEDETNCINYKEELKEQQNYQNTVSATKSTTESLTSVAKESITSGDDKELLHGRLAIALSLFSQVQVLGLQAASVASTTSISLSSTFDKEAQQQTGDAVNDSSVNKLEKALAKNTATETDDIHDETDEAAAETKASPSKLKCAENTATQQIVSLLAKERASVCIDNHSDGIGQQ</sequence>
<dbReference type="GO" id="GO:0010468">
    <property type="term" value="P:regulation of gene expression"/>
    <property type="evidence" value="ECO:0007669"/>
    <property type="project" value="InterPro"/>
</dbReference>
<organism evidence="6 7">
    <name type="scientific">Plasmopara halstedii</name>
    <name type="common">Downy mildew of sunflower</name>
    <dbReference type="NCBI Taxonomy" id="4781"/>
    <lineage>
        <taxon>Eukaryota</taxon>
        <taxon>Sar</taxon>
        <taxon>Stramenopiles</taxon>
        <taxon>Oomycota</taxon>
        <taxon>Peronosporomycetes</taxon>
        <taxon>Peronosporales</taxon>
        <taxon>Peronosporaceae</taxon>
        <taxon>Plasmopara</taxon>
    </lineage>
</organism>